<gene>
    <name evidence="1" type="ORF">EVAR_51988_1</name>
</gene>
<name>A0A4C1Y398_EUMVA</name>
<reference evidence="1 2" key="1">
    <citation type="journal article" date="2019" name="Commun. Biol.">
        <title>The bagworm genome reveals a unique fibroin gene that provides high tensile strength.</title>
        <authorList>
            <person name="Kono N."/>
            <person name="Nakamura H."/>
            <person name="Ohtoshi R."/>
            <person name="Tomita M."/>
            <person name="Numata K."/>
            <person name="Arakawa K."/>
        </authorList>
    </citation>
    <scope>NUCLEOTIDE SEQUENCE [LARGE SCALE GENOMIC DNA]</scope>
</reference>
<dbReference type="EMBL" id="BGZK01001053">
    <property type="protein sequence ID" value="GBP69823.1"/>
    <property type="molecule type" value="Genomic_DNA"/>
</dbReference>
<dbReference type="AlphaFoldDB" id="A0A4C1Y398"/>
<dbReference type="Proteomes" id="UP000299102">
    <property type="component" value="Unassembled WGS sequence"/>
</dbReference>
<protein>
    <submittedName>
        <fullName evidence="1">Uncharacterized protein</fullName>
    </submittedName>
</protein>
<organism evidence="1 2">
    <name type="scientific">Eumeta variegata</name>
    <name type="common">Bagworm moth</name>
    <name type="synonym">Eumeta japonica</name>
    <dbReference type="NCBI Taxonomy" id="151549"/>
    <lineage>
        <taxon>Eukaryota</taxon>
        <taxon>Metazoa</taxon>
        <taxon>Ecdysozoa</taxon>
        <taxon>Arthropoda</taxon>
        <taxon>Hexapoda</taxon>
        <taxon>Insecta</taxon>
        <taxon>Pterygota</taxon>
        <taxon>Neoptera</taxon>
        <taxon>Endopterygota</taxon>
        <taxon>Lepidoptera</taxon>
        <taxon>Glossata</taxon>
        <taxon>Ditrysia</taxon>
        <taxon>Tineoidea</taxon>
        <taxon>Psychidae</taxon>
        <taxon>Oiketicinae</taxon>
        <taxon>Eumeta</taxon>
    </lineage>
</organism>
<comment type="caution">
    <text evidence="1">The sequence shown here is derived from an EMBL/GenBank/DDBJ whole genome shotgun (WGS) entry which is preliminary data.</text>
</comment>
<keyword evidence="2" id="KW-1185">Reference proteome</keyword>
<proteinExistence type="predicted"/>
<evidence type="ECO:0000313" key="1">
    <source>
        <dbReference type="EMBL" id="GBP69823.1"/>
    </source>
</evidence>
<evidence type="ECO:0000313" key="2">
    <source>
        <dbReference type="Proteomes" id="UP000299102"/>
    </source>
</evidence>
<accession>A0A4C1Y398</accession>
<sequence length="202" mass="22625">MAELVVDMQAAPPRAQLRQIDRPRRTGRHTKNIVFGIRCTRIPLMVTNHVAPCICVLIRRECDTDCKTRRRRKIRYEGETLATRITWPQLCTEITINGAAPSDTRGGPGPPAAKKIKPVERLRIRAENRQRCSRRRRFHTNACGGTAAAACFTLVARQSATANSQLGRALTRLIKPAPHAAWASARALKEKSLHAHVWKSIN</sequence>